<gene>
    <name evidence="1" type="ORF">HKK74_20075</name>
</gene>
<dbReference type="RefSeq" id="WP_187244776.1">
    <property type="nucleotide sequence ID" value="NZ_BAAAOK010000010.1"/>
</dbReference>
<dbReference type="InterPro" id="IPR025984">
    <property type="entry name" value="DCTPP"/>
</dbReference>
<dbReference type="Pfam" id="PF12643">
    <property type="entry name" value="MazG-like"/>
    <property type="match status" value="1"/>
</dbReference>
<accession>A0ABR7LSF4</accession>
<dbReference type="PANTHER" id="PTHR46523:SF1">
    <property type="entry name" value="DCTP PYROPHOSPHATASE 1"/>
    <property type="match status" value="1"/>
</dbReference>
<dbReference type="Gene3D" id="1.10.287.1080">
    <property type="entry name" value="MazG-like"/>
    <property type="match status" value="1"/>
</dbReference>
<name>A0ABR7LSF4_9ACTN</name>
<evidence type="ECO:0000313" key="2">
    <source>
        <dbReference type="Proteomes" id="UP000805614"/>
    </source>
</evidence>
<dbReference type="PANTHER" id="PTHR46523">
    <property type="entry name" value="DCTP PYROPHOSPHATASE 1"/>
    <property type="match status" value="1"/>
</dbReference>
<dbReference type="EMBL" id="JABVEC010000014">
    <property type="protein sequence ID" value="MBC6467776.1"/>
    <property type="molecule type" value="Genomic_DNA"/>
</dbReference>
<comment type="caution">
    <text evidence="1">The sequence shown here is derived from an EMBL/GenBank/DDBJ whole genome shotgun (WGS) entry which is preliminary data.</text>
</comment>
<dbReference type="SUPFAM" id="SSF101386">
    <property type="entry name" value="all-alpha NTP pyrophosphatases"/>
    <property type="match status" value="1"/>
</dbReference>
<sequence length="118" mass="13254">MTELEDLVVRLREFAAVREWDQFHTPKNLAMALAGEVGELLAELQWLTPEEAERVMHDPEAAARVRSELADVTIYLTRLADVLGVDLIAAAHVKLDEGERRYDAATYRGSIRKAPPIT</sequence>
<protein>
    <submittedName>
        <fullName evidence="1">Nucleotide pyrophosphohydrolase</fullName>
    </submittedName>
</protein>
<dbReference type="PIRSF" id="PIRSF029826">
    <property type="entry name" value="UCP029826_pph"/>
    <property type="match status" value="1"/>
</dbReference>
<evidence type="ECO:0000313" key="1">
    <source>
        <dbReference type="EMBL" id="MBC6467776.1"/>
    </source>
</evidence>
<organism evidence="1 2">
    <name type="scientific">Actinomadura alba</name>
    <dbReference type="NCBI Taxonomy" id="406431"/>
    <lineage>
        <taxon>Bacteria</taxon>
        <taxon>Bacillati</taxon>
        <taxon>Actinomycetota</taxon>
        <taxon>Actinomycetes</taxon>
        <taxon>Streptosporangiales</taxon>
        <taxon>Thermomonosporaceae</taxon>
        <taxon>Actinomadura</taxon>
    </lineage>
</organism>
<dbReference type="CDD" id="cd11537">
    <property type="entry name" value="NTP-PPase_RS21-C6_like"/>
    <property type="match status" value="1"/>
</dbReference>
<keyword evidence="2" id="KW-1185">Reference proteome</keyword>
<dbReference type="InterPro" id="IPR052555">
    <property type="entry name" value="dCTP_Pyrophosphatase"/>
</dbReference>
<proteinExistence type="predicted"/>
<reference evidence="1 2" key="1">
    <citation type="submission" date="2020-06" db="EMBL/GenBank/DDBJ databases">
        <title>Actinomadura xiongansis sp. nov., isolated from soil of Baiyangdian.</title>
        <authorList>
            <person name="Zhang X."/>
        </authorList>
    </citation>
    <scope>NUCLEOTIDE SEQUENCE [LARGE SCALE GENOMIC DNA]</scope>
    <source>
        <strain evidence="1 2">HBUM206468</strain>
    </source>
</reference>
<dbReference type="Proteomes" id="UP000805614">
    <property type="component" value="Unassembled WGS sequence"/>
</dbReference>